<organism evidence="1 2">
    <name type="scientific">Polypedilum vanderplanki</name>
    <name type="common">Sleeping chironomid midge</name>
    <dbReference type="NCBI Taxonomy" id="319348"/>
    <lineage>
        <taxon>Eukaryota</taxon>
        <taxon>Metazoa</taxon>
        <taxon>Ecdysozoa</taxon>
        <taxon>Arthropoda</taxon>
        <taxon>Hexapoda</taxon>
        <taxon>Insecta</taxon>
        <taxon>Pterygota</taxon>
        <taxon>Neoptera</taxon>
        <taxon>Endopterygota</taxon>
        <taxon>Diptera</taxon>
        <taxon>Nematocera</taxon>
        <taxon>Chironomoidea</taxon>
        <taxon>Chironomidae</taxon>
        <taxon>Chironominae</taxon>
        <taxon>Polypedilum</taxon>
        <taxon>Polypedilum</taxon>
    </lineage>
</organism>
<proteinExistence type="predicted"/>
<dbReference type="Proteomes" id="UP001107558">
    <property type="component" value="Chromosome 2"/>
</dbReference>
<sequence length="75" mass="8851">MLFNKDIVAYSCKVCLKYILNPEQRVSVTNIINQRIVEVTNFKKLNEYQKFICCQCDKKLIECVKFRTEAIANIE</sequence>
<evidence type="ECO:0000313" key="2">
    <source>
        <dbReference type="Proteomes" id="UP001107558"/>
    </source>
</evidence>
<gene>
    <name evidence="1" type="ORF">PVAND_006825</name>
</gene>
<keyword evidence="2" id="KW-1185">Reference proteome</keyword>
<protein>
    <submittedName>
        <fullName evidence="1">Uncharacterized protein</fullName>
    </submittedName>
</protein>
<reference evidence="1" key="1">
    <citation type="submission" date="2021-03" db="EMBL/GenBank/DDBJ databases">
        <title>Chromosome level genome of the anhydrobiotic midge Polypedilum vanderplanki.</title>
        <authorList>
            <person name="Yoshida Y."/>
            <person name="Kikawada T."/>
            <person name="Gusev O."/>
        </authorList>
    </citation>
    <scope>NUCLEOTIDE SEQUENCE</scope>
    <source>
        <strain evidence="1">NIAS01</strain>
        <tissue evidence="1">Whole body or cell culture</tissue>
    </source>
</reference>
<name>A0A9J6C5B5_POLVA</name>
<comment type="caution">
    <text evidence="1">The sequence shown here is derived from an EMBL/GenBank/DDBJ whole genome shotgun (WGS) entry which is preliminary data.</text>
</comment>
<dbReference type="AlphaFoldDB" id="A0A9J6C5B5"/>
<accession>A0A9J6C5B5</accession>
<evidence type="ECO:0000313" key="1">
    <source>
        <dbReference type="EMBL" id="KAG5677040.1"/>
    </source>
</evidence>
<dbReference type="EMBL" id="JADBJN010000002">
    <property type="protein sequence ID" value="KAG5677040.1"/>
    <property type="molecule type" value="Genomic_DNA"/>
</dbReference>